<protein>
    <recommendedName>
        <fullName evidence="3">Secreted protein</fullName>
    </recommendedName>
</protein>
<dbReference type="EMBL" id="JACHXF010000014">
    <property type="protein sequence ID" value="MBB3098181.1"/>
    <property type="molecule type" value="Genomic_DNA"/>
</dbReference>
<proteinExistence type="predicted"/>
<evidence type="ECO:0008006" key="3">
    <source>
        <dbReference type="Google" id="ProtNLM"/>
    </source>
</evidence>
<accession>A0A7W5AL92</accession>
<dbReference type="Pfam" id="PF18143">
    <property type="entry name" value="HAD_SAK_2"/>
    <property type="match status" value="1"/>
</dbReference>
<dbReference type="AlphaFoldDB" id="A0A7W5AL92"/>
<evidence type="ECO:0000313" key="1">
    <source>
        <dbReference type="EMBL" id="MBB3098181.1"/>
    </source>
</evidence>
<organism evidence="1 2">
    <name type="scientific">Actinoplanes campanulatus</name>
    <dbReference type="NCBI Taxonomy" id="113559"/>
    <lineage>
        <taxon>Bacteria</taxon>
        <taxon>Bacillati</taxon>
        <taxon>Actinomycetota</taxon>
        <taxon>Actinomycetes</taxon>
        <taxon>Micromonosporales</taxon>
        <taxon>Micromonosporaceae</taxon>
        <taxon>Actinoplanes</taxon>
    </lineage>
</organism>
<gene>
    <name evidence="1" type="ORF">FHR83_005876</name>
</gene>
<comment type="caution">
    <text evidence="1">The sequence shown here is derived from an EMBL/GenBank/DDBJ whole genome shotgun (WGS) entry which is preliminary data.</text>
</comment>
<sequence length="181" mass="20476">MRQIPYPLLDIDGVLIPFPAEDKSTPATHTHHQVSLTGYCDPIRVWLNHDHGPLIADAINTGLVRPVWCTSWRIDASSQIGPLLGLPYFEHIELPRLPITTSHPDGYLWKRDHVEWWLADTPAVWIDDDFTPLDHQWAADRTTHRAATLLIQPDPHTGLQPEHIQTALTWATDLTSSKQAA</sequence>
<dbReference type="RefSeq" id="WP_183224024.1">
    <property type="nucleotide sequence ID" value="NZ_BMPW01000016.1"/>
</dbReference>
<evidence type="ECO:0000313" key="2">
    <source>
        <dbReference type="Proteomes" id="UP000590749"/>
    </source>
</evidence>
<reference evidence="1 2" key="1">
    <citation type="submission" date="2020-08" db="EMBL/GenBank/DDBJ databases">
        <title>Genomic Encyclopedia of Type Strains, Phase III (KMG-III): the genomes of soil and plant-associated and newly described type strains.</title>
        <authorList>
            <person name="Whitman W."/>
        </authorList>
    </citation>
    <scope>NUCLEOTIDE SEQUENCE [LARGE SCALE GENOMIC DNA]</scope>
    <source>
        <strain evidence="1 2">CECT 3287</strain>
    </source>
</reference>
<dbReference type="Proteomes" id="UP000590749">
    <property type="component" value="Unassembled WGS sequence"/>
</dbReference>
<keyword evidence="2" id="KW-1185">Reference proteome</keyword>
<name>A0A7W5AL92_9ACTN</name>